<dbReference type="PROSITE" id="PS51918">
    <property type="entry name" value="RADICAL_SAM"/>
    <property type="match status" value="1"/>
</dbReference>
<evidence type="ECO:0000259" key="7">
    <source>
        <dbReference type="PROSITE" id="PS51918"/>
    </source>
</evidence>
<protein>
    <submittedName>
        <fullName evidence="8">Anaerobic sulfatase-maturating enzyme</fullName>
        <ecNumber evidence="8">1.8.98.-</ecNumber>
    </submittedName>
</protein>
<dbReference type="Proteomes" id="UP000464657">
    <property type="component" value="Chromosome"/>
</dbReference>
<dbReference type="GO" id="GO:0046872">
    <property type="term" value="F:metal ion binding"/>
    <property type="evidence" value="ECO:0007669"/>
    <property type="project" value="UniProtKB-KW"/>
</dbReference>
<dbReference type="PANTHER" id="PTHR43273">
    <property type="entry name" value="ANAEROBIC SULFATASE-MATURATING ENZYME HOMOLOG ASLB-RELATED"/>
    <property type="match status" value="1"/>
</dbReference>
<dbReference type="EC" id="1.8.98.-" evidence="8"/>
<dbReference type="SFLD" id="SFLDG01072">
    <property type="entry name" value="dehydrogenase_like"/>
    <property type="match status" value="1"/>
</dbReference>
<keyword evidence="8" id="KW-0560">Oxidoreductase</keyword>
<organism evidence="8 9">
    <name type="scientific">Kordia antarctica</name>
    <dbReference type="NCBI Taxonomy" id="1218801"/>
    <lineage>
        <taxon>Bacteria</taxon>
        <taxon>Pseudomonadati</taxon>
        <taxon>Bacteroidota</taxon>
        <taxon>Flavobacteriia</taxon>
        <taxon>Flavobacteriales</taxon>
        <taxon>Flavobacteriaceae</taxon>
        <taxon>Kordia</taxon>
    </lineage>
</organism>
<dbReference type="EMBL" id="CP019288">
    <property type="protein sequence ID" value="QHI35937.1"/>
    <property type="molecule type" value="Genomic_DNA"/>
</dbReference>
<evidence type="ECO:0000313" key="8">
    <source>
        <dbReference type="EMBL" id="QHI35937.1"/>
    </source>
</evidence>
<accession>A0A7L4ZHI8</accession>
<evidence type="ECO:0000256" key="4">
    <source>
        <dbReference type="ARBA" id="ARBA00022723"/>
    </source>
</evidence>
<dbReference type="PANTHER" id="PTHR43273:SF8">
    <property type="entry name" value="RADICAL SAM DOMAIN PROTEIN"/>
    <property type="match status" value="1"/>
</dbReference>
<dbReference type="GO" id="GO:0016491">
    <property type="term" value="F:oxidoreductase activity"/>
    <property type="evidence" value="ECO:0007669"/>
    <property type="project" value="UniProtKB-KW"/>
</dbReference>
<reference evidence="8 9" key="1">
    <citation type="journal article" date="2013" name="Int. J. Syst. Evol. Microbiol.">
        <title>Kordia antarctica sp. nov., isolated from Antarctic seawater.</title>
        <authorList>
            <person name="Baek K."/>
            <person name="Choi A."/>
            <person name="Kang I."/>
            <person name="Lee K."/>
            <person name="Cho J.C."/>
        </authorList>
    </citation>
    <scope>NUCLEOTIDE SEQUENCE [LARGE SCALE GENOMIC DNA]</scope>
    <source>
        <strain evidence="8 9">IMCC3317</strain>
    </source>
</reference>
<keyword evidence="3" id="KW-0949">S-adenosyl-L-methionine</keyword>
<dbReference type="PROSITE" id="PS01305">
    <property type="entry name" value="MOAA_NIFB_PQQE"/>
    <property type="match status" value="1"/>
</dbReference>
<dbReference type="InterPro" id="IPR007197">
    <property type="entry name" value="rSAM"/>
</dbReference>
<name>A0A7L4ZHI8_9FLAO</name>
<dbReference type="SFLD" id="SFLDG01386">
    <property type="entry name" value="main_SPASM_domain-containing"/>
    <property type="match status" value="2"/>
</dbReference>
<gene>
    <name evidence="8" type="ORF">IMCC3317_12850</name>
</gene>
<dbReference type="OrthoDB" id="9808591at2"/>
<keyword evidence="2" id="KW-0004">4Fe-4S</keyword>
<dbReference type="CDD" id="cd01335">
    <property type="entry name" value="Radical_SAM"/>
    <property type="match status" value="1"/>
</dbReference>
<evidence type="ECO:0000256" key="2">
    <source>
        <dbReference type="ARBA" id="ARBA00022485"/>
    </source>
</evidence>
<evidence type="ECO:0000256" key="3">
    <source>
        <dbReference type="ARBA" id="ARBA00022691"/>
    </source>
</evidence>
<evidence type="ECO:0000256" key="1">
    <source>
        <dbReference type="ARBA" id="ARBA00001966"/>
    </source>
</evidence>
<dbReference type="RefSeq" id="WP_160128659.1">
    <property type="nucleotide sequence ID" value="NZ_CP019288.1"/>
</dbReference>
<sequence>MYKVTSFVLKIVSRCNLNCSYCYMYNMGDQTYLKQPKFMALETVQFFANRLRDYCESSEIKYVQIVFHGGEPLLAKPDYFEKCVSIFKTTAPKVEFVFTIQTNGVTLDQNWYTLFQKLEISVGISIDGPKKYHDEYRVFHNGKGSYNLVAKAIQLGNKNRLAGLLLVVNIGIPVHDLYTEMKNLAVNSLNLLLPDGHYDQAPLGLDVNKWNDKNYTPYADWFIDLYKIWKADKERPKIYFFESLVKLIMGQDGIGNQLIGRRTNGVLVVESDGSVEVVDSLRACFEGITRNEINVHNNKLEDLFEDETFQLYYKAHDHVAEQCLNCPVFDICGGGFLGHRYSEENGFDNPTMYCQDMVRLIAFIQNDILNALPAESVAELDTERLVYENVIKGFSTENKIKIDPVMQQKLVSFKKELHI</sequence>
<dbReference type="GO" id="GO:0051539">
    <property type="term" value="F:4 iron, 4 sulfur cluster binding"/>
    <property type="evidence" value="ECO:0007669"/>
    <property type="project" value="UniProtKB-KW"/>
</dbReference>
<feature type="domain" description="Radical SAM core" evidence="7">
    <location>
        <begin position="1"/>
        <end position="255"/>
    </location>
</feature>
<dbReference type="SFLD" id="SFLDG01067">
    <property type="entry name" value="SPASM/twitch_domain_containing"/>
    <property type="match status" value="2"/>
</dbReference>
<keyword evidence="5" id="KW-0408">Iron</keyword>
<evidence type="ECO:0000256" key="6">
    <source>
        <dbReference type="ARBA" id="ARBA00023014"/>
    </source>
</evidence>
<proteinExistence type="predicted"/>
<dbReference type="InterPro" id="IPR058240">
    <property type="entry name" value="rSAM_sf"/>
</dbReference>
<dbReference type="SFLD" id="SFLDS00029">
    <property type="entry name" value="Radical_SAM"/>
    <property type="match status" value="2"/>
</dbReference>
<keyword evidence="6" id="KW-0411">Iron-sulfur</keyword>
<evidence type="ECO:0000313" key="9">
    <source>
        <dbReference type="Proteomes" id="UP000464657"/>
    </source>
</evidence>
<dbReference type="InterPro" id="IPR023867">
    <property type="entry name" value="Sulphatase_maturase_rSAM"/>
</dbReference>
<dbReference type="Gene3D" id="3.20.20.70">
    <property type="entry name" value="Aldolase class I"/>
    <property type="match status" value="1"/>
</dbReference>
<dbReference type="Pfam" id="PF04055">
    <property type="entry name" value="Radical_SAM"/>
    <property type="match status" value="1"/>
</dbReference>
<evidence type="ECO:0000256" key="5">
    <source>
        <dbReference type="ARBA" id="ARBA00023004"/>
    </source>
</evidence>
<dbReference type="AlphaFoldDB" id="A0A7L4ZHI8"/>
<dbReference type="SUPFAM" id="SSF102114">
    <property type="entry name" value="Radical SAM enzymes"/>
    <property type="match status" value="1"/>
</dbReference>
<dbReference type="InterPro" id="IPR000385">
    <property type="entry name" value="MoaA_NifB_PqqE_Fe-S-bd_CS"/>
</dbReference>
<keyword evidence="9" id="KW-1185">Reference proteome</keyword>
<dbReference type="InterPro" id="IPR013785">
    <property type="entry name" value="Aldolase_TIM"/>
</dbReference>
<comment type="cofactor">
    <cofactor evidence="1">
        <name>[4Fe-4S] cluster</name>
        <dbReference type="ChEBI" id="CHEBI:49883"/>
    </cofactor>
</comment>
<keyword evidence="4" id="KW-0479">Metal-binding</keyword>
<dbReference type="KEGG" id="kan:IMCC3317_12850"/>
<dbReference type="SFLD" id="SFLDG01384">
    <property type="entry name" value="thioether_bond_formation_requi"/>
    <property type="match status" value="1"/>
</dbReference>